<evidence type="ECO:0000313" key="3">
    <source>
        <dbReference type="Proteomes" id="UP000267029"/>
    </source>
</evidence>
<dbReference type="Proteomes" id="UP000267029">
    <property type="component" value="Unassembled WGS sequence"/>
</dbReference>
<feature type="region of interest" description="Disordered" evidence="1">
    <location>
        <begin position="15"/>
        <end position="52"/>
    </location>
</feature>
<reference evidence="4" key="2">
    <citation type="submission" date="2019-11" db="UniProtKB">
        <authorList>
            <consortium name="WormBaseParasite"/>
        </authorList>
    </citation>
    <scope>IDENTIFICATION</scope>
</reference>
<feature type="compositionally biased region" description="Basic and acidic residues" evidence="1">
    <location>
        <begin position="16"/>
        <end position="29"/>
    </location>
</feature>
<dbReference type="AlphaFoldDB" id="A0A0R3UPV5"/>
<dbReference type="WBParaSite" id="MCU_010254-RA">
    <property type="protein sequence ID" value="MCU_010254-RA"/>
    <property type="gene ID" value="MCU_010254"/>
</dbReference>
<name>A0A0R3UPV5_MESCO</name>
<organism evidence="4">
    <name type="scientific">Mesocestoides corti</name>
    <name type="common">Flatworm</name>
    <dbReference type="NCBI Taxonomy" id="53468"/>
    <lineage>
        <taxon>Eukaryota</taxon>
        <taxon>Metazoa</taxon>
        <taxon>Spiralia</taxon>
        <taxon>Lophotrochozoa</taxon>
        <taxon>Platyhelminthes</taxon>
        <taxon>Cestoda</taxon>
        <taxon>Eucestoda</taxon>
        <taxon>Cyclophyllidea</taxon>
        <taxon>Mesocestoididae</taxon>
        <taxon>Mesocestoides</taxon>
    </lineage>
</organism>
<reference evidence="2 3" key="1">
    <citation type="submission" date="2018-10" db="EMBL/GenBank/DDBJ databases">
        <authorList>
            <consortium name="Pathogen Informatics"/>
        </authorList>
    </citation>
    <scope>NUCLEOTIDE SEQUENCE [LARGE SCALE GENOMIC DNA]</scope>
</reference>
<protein>
    <submittedName>
        <fullName evidence="2 4">Uncharacterized protein</fullName>
    </submittedName>
</protein>
<proteinExistence type="predicted"/>
<evidence type="ECO:0000313" key="4">
    <source>
        <dbReference type="WBParaSite" id="MCU_010254-RA"/>
    </source>
</evidence>
<gene>
    <name evidence="2" type="ORF">MCOS_LOCUS9892</name>
</gene>
<keyword evidence="3" id="KW-1185">Reference proteome</keyword>
<evidence type="ECO:0000256" key="1">
    <source>
        <dbReference type="SAM" id="MobiDB-lite"/>
    </source>
</evidence>
<evidence type="ECO:0000313" key="2">
    <source>
        <dbReference type="EMBL" id="VDD83889.1"/>
    </source>
</evidence>
<accession>A0A0R3UPV5</accession>
<sequence>MGDLEEINYAATSGLEGHDRIRGREELKGGRGGGGFGEVGSSPLSAPSTHPVGPVSPRLRLFTPAHFEPTGLVLRQL</sequence>
<dbReference type="EMBL" id="UXSR01005880">
    <property type="protein sequence ID" value="VDD83889.1"/>
    <property type="molecule type" value="Genomic_DNA"/>
</dbReference>